<dbReference type="Proteomes" id="UP000283855">
    <property type="component" value="Unassembled WGS sequence"/>
</dbReference>
<feature type="coiled-coil region" evidence="1">
    <location>
        <begin position="175"/>
        <end position="202"/>
    </location>
</feature>
<dbReference type="EMBL" id="QSFT01000020">
    <property type="protein sequence ID" value="RHA74800.1"/>
    <property type="molecule type" value="Genomic_DNA"/>
</dbReference>
<comment type="caution">
    <text evidence="3">The sequence shown here is derived from an EMBL/GenBank/DDBJ whole genome shotgun (WGS) entry which is preliminary data.</text>
</comment>
<gene>
    <name evidence="3" type="ORF">DW921_09700</name>
</gene>
<name>A0A413SYP4_9BACT</name>
<keyword evidence="1" id="KW-0175">Coiled coil</keyword>
<dbReference type="AlphaFoldDB" id="A0A413SYP4"/>
<feature type="region of interest" description="Disordered" evidence="2">
    <location>
        <begin position="462"/>
        <end position="500"/>
    </location>
</feature>
<evidence type="ECO:0000313" key="4">
    <source>
        <dbReference type="Proteomes" id="UP000283855"/>
    </source>
</evidence>
<evidence type="ECO:0000256" key="1">
    <source>
        <dbReference type="SAM" id="Coils"/>
    </source>
</evidence>
<protein>
    <submittedName>
        <fullName evidence="3">Uncharacterized protein</fullName>
    </submittedName>
</protein>
<reference evidence="3 4" key="1">
    <citation type="submission" date="2018-08" db="EMBL/GenBank/DDBJ databases">
        <title>A genome reference for cultivated species of the human gut microbiota.</title>
        <authorList>
            <person name="Zou Y."/>
            <person name="Xue W."/>
            <person name="Luo G."/>
        </authorList>
    </citation>
    <scope>NUCLEOTIDE SEQUENCE [LARGE SCALE GENOMIC DNA]</scope>
    <source>
        <strain evidence="3 4">AM42-38</strain>
    </source>
</reference>
<accession>A0A413SYP4</accession>
<feature type="compositionally biased region" description="Basic and acidic residues" evidence="2">
    <location>
        <begin position="491"/>
        <end position="500"/>
    </location>
</feature>
<evidence type="ECO:0000256" key="2">
    <source>
        <dbReference type="SAM" id="MobiDB-lite"/>
    </source>
</evidence>
<organism evidence="3 4">
    <name type="scientific">Phocaeicola coprophilus</name>
    <dbReference type="NCBI Taxonomy" id="387090"/>
    <lineage>
        <taxon>Bacteria</taxon>
        <taxon>Pseudomonadati</taxon>
        <taxon>Bacteroidota</taxon>
        <taxon>Bacteroidia</taxon>
        <taxon>Bacteroidales</taxon>
        <taxon>Bacteroidaceae</taxon>
        <taxon>Phocaeicola</taxon>
    </lineage>
</organism>
<evidence type="ECO:0000313" key="3">
    <source>
        <dbReference type="EMBL" id="RHA74800.1"/>
    </source>
</evidence>
<proteinExistence type="predicted"/>
<sequence length="500" mass="58529">MAQIKTLAQKEAEIKELSPIYKPNWPSDINIMKIMFAPYDSSYMNIPRYSSLEAYKKFIGQKIYYTGNDNVYFFSDRKNDVTIEHVGNAPFKIKGKTYLYGKVSDMRCGIDHVSRNNVVELDYNTKNNILERVTYDSSKEQYYTIIDVISADSEKFREHNTIKGVYRLPIGENEKMLVEFEIEEQEKEIARLEKRKTELSGVKNLFSITGAASIRERKEIPDAIEICKKKIEELKKELEPSDRSAYFAGEEYKEGEEVRFGLLQNITNTVKYYYPESFEDDVKYGYYLSEMGTDAASYKLRIDLGNEQKMDSIPYFILRNEKNGDTVYTTGLSIYPSYNPNNSIILVGAFVKLQQKYIGLKLYRLSQIPTLANMNSDLIQETWKCVDVLLDKHGEIYLILQQIGNIASPNMVFEENRYFKSQRNVEDHIQIDIKLSDFKSFCKDLKYMPEKEFTKLMSDLQEENETMRHEQVLRAQKQKQKELEAEQQALEEQRNKAKRK</sequence>